<sequence length="135" mass="15860">MKIMTIQFLTTPSCTSCRKAKKWLVEHGIEFKERNMFANPLTRDELKQILMLSETGTDGLISTRSYVYDQYKDKINSLTIGDLLTLLAAHPEMIRRPIMIDHNRLQIGFNDDEIRCFLPRKVRKSDLERMIRNVQ</sequence>
<evidence type="ECO:0000256" key="1">
    <source>
        <dbReference type="ARBA" id="ARBA00023157"/>
    </source>
</evidence>
<organism evidence="4 5">
    <name type="scientific">Lentilactobacillus diolivorans DSM 14421</name>
    <dbReference type="NCBI Taxonomy" id="1423739"/>
    <lineage>
        <taxon>Bacteria</taxon>
        <taxon>Bacillati</taxon>
        <taxon>Bacillota</taxon>
        <taxon>Bacilli</taxon>
        <taxon>Lactobacillales</taxon>
        <taxon>Lactobacillaceae</taxon>
        <taxon>Lentilactobacillus</taxon>
    </lineage>
</organism>
<dbReference type="Proteomes" id="UP000052013">
    <property type="component" value="Unassembled WGS sequence"/>
</dbReference>
<dbReference type="PROSITE" id="PS51353">
    <property type="entry name" value="ARSC"/>
    <property type="match status" value="1"/>
</dbReference>
<dbReference type="Gene3D" id="3.40.30.10">
    <property type="entry name" value="Glutaredoxin"/>
    <property type="match status" value="1"/>
</dbReference>
<comment type="similarity">
    <text evidence="3">Belongs to the ArsC family.</text>
</comment>
<dbReference type="Pfam" id="PF03960">
    <property type="entry name" value="ArsC"/>
    <property type="match status" value="1"/>
</dbReference>
<dbReference type="NCBIfam" id="NF002459">
    <property type="entry name" value="PRK01655.1"/>
    <property type="match status" value="1"/>
</dbReference>
<dbReference type="PANTHER" id="PTHR30041:SF7">
    <property type="entry name" value="GLOBAL TRANSCRIPTIONAL REGULATOR SPX"/>
    <property type="match status" value="1"/>
</dbReference>
<protein>
    <submittedName>
        <fullName evidence="4">Transcriptional regulator Spx</fullName>
    </submittedName>
</protein>
<comment type="caution">
    <text evidence="4">The sequence shown here is derived from an EMBL/GenBank/DDBJ whole genome shotgun (WGS) entry which is preliminary data.</text>
</comment>
<dbReference type="InterPro" id="IPR006504">
    <property type="entry name" value="Tscrpt_reg_Spx/MgsR"/>
</dbReference>
<evidence type="ECO:0000313" key="5">
    <source>
        <dbReference type="Proteomes" id="UP000052013"/>
    </source>
</evidence>
<dbReference type="SUPFAM" id="SSF52833">
    <property type="entry name" value="Thioredoxin-like"/>
    <property type="match status" value="1"/>
</dbReference>
<proteinExistence type="inferred from homology"/>
<dbReference type="PATRIC" id="fig|1423739.3.peg.1622"/>
<evidence type="ECO:0000313" key="4">
    <source>
        <dbReference type="EMBL" id="KRL63746.1"/>
    </source>
</evidence>
<dbReference type="CDD" id="cd03032">
    <property type="entry name" value="ArsC_Spx"/>
    <property type="match status" value="1"/>
</dbReference>
<keyword evidence="1" id="KW-1015">Disulfide bond</keyword>
<dbReference type="NCBIfam" id="TIGR01617">
    <property type="entry name" value="arsC_related"/>
    <property type="match status" value="1"/>
</dbReference>
<reference evidence="4 5" key="1">
    <citation type="journal article" date="2015" name="Genome Announc.">
        <title>Expanding the biotechnology potential of lactobacilli through comparative genomics of 213 strains and associated genera.</title>
        <authorList>
            <person name="Sun Z."/>
            <person name="Harris H.M."/>
            <person name="McCann A."/>
            <person name="Guo C."/>
            <person name="Argimon S."/>
            <person name="Zhang W."/>
            <person name="Yang X."/>
            <person name="Jeffery I.B."/>
            <person name="Cooney J.C."/>
            <person name="Kagawa T.F."/>
            <person name="Liu W."/>
            <person name="Song Y."/>
            <person name="Salvetti E."/>
            <person name="Wrobel A."/>
            <person name="Rasinkangas P."/>
            <person name="Parkhill J."/>
            <person name="Rea M.C."/>
            <person name="O'Sullivan O."/>
            <person name="Ritari J."/>
            <person name="Douillard F.P."/>
            <person name="Paul Ross R."/>
            <person name="Yang R."/>
            <person name="Briner A.E."/>
            <person name="Felis G.E."/>
            <person name="de Vos W.M."/>
            <person name="Barrangou R."/>
            <person name="Klaenhammer T.R."/>
            <person name="Caufield P.W."/>
            <person name="Cui Y."/>
            <person name="Zhang H."/>
            <person name="O'Toole P.W."/>
        </authorList>
    </citation>
    <scope>NUCLEOTIDE SEQUENCE [LARGE SCALE GENOMIC DNA]</scope>
    <source>
        <strain evidence="4 5">DSM 14421</strain>
    </source>
</reference>
<dbReference type="InterPro" id="IPR036249">
    <property type="entry name" value="Thioredoxin-like_sf"/>
</dbReference>
<gene>
    <name evidence="4" type="ORF">FC85_GL001549</name>
</gene>
<dbReference type="STRING" id="1423739.FC85_GL001549"/>
<name>A0A0R1SAZ4_9LACO</name>
<dbReference type="PROSITE" id="PS51354">
    <property type="entry name" value="GLUTAREDOXIN_2"/>
    <property type="match status" value="1"/>
</dbReference>
<dbReference type="AlphaFoldDB" id="A0A0R1SAZ4"/>
<dbReference type="EMBL" id="AZEY01000101">
    <property type="protein sequence ID" value="KRL63746.1"/>
    <property type="molecule type" value="Genomic_DNA"/>
</dbReference>
<dbReference type="InterPro" id="IPR006660">
    <property type="entry name" value="Arsenate_reductase-like"/>
</dbReference>
<evidence type="ECO:0000256" key="2">
    <source>
        <dbReference type="ARBA" id="ARBA00023284"/>
    </source>
</evidence>
<dbReference type="PANTHER" id="PTHR30041">
    <property type="entry name" value="ARSENATE REDUCTASE"/>
    <property type="match status" value="1"/>
</dbReference>
<accession>A0A0R1SAZ4</accession>
<evidence type="ECO:0000256" key="3">
    <source>
        <dbReference type="PROSITE-ProRule" id="PRU01282"/>
    </source>
</evidence>
<keyword evidence="2" id="KW-0676">Redox-active center</keyword>